<dbReference type="GO" id="GO:0000978">
    <property type="term" value="F:RNA polymerase II cis-regulatory region sequence-specific DNA binding"/>
    <property type="evidence" value="ECO:0007669"/>
    <property type="project" value="TreeGrafter"/>
</dbReference>
<gene>
    <name evidence="9" type="primary">Znf436_2</name>
    <name evidence="9" type="ORF">CENUNI_R03039</name>
</gene>
<dbReference type="PANTHER" id="PTHR23226:SF416">
    <property type="entry name" value="FI01424P"/>
    <property type="match status" value="1"/>
</dbReference>
<protein>
    <submittedName>
        <fullName evidence="9">ZN436 protein</fullName>
    </submittedName>
</protein>
<evidence type="ECO:0000256" key="1">
    <source>
        <dbReference type="ARBA" id="ARBA00004123"/>
    </source>
</evidence>
<accession>A0A7K5AEB3</accession>
<dbReference type="GO" id="GO:0008270">
    <property type="term" value="F:zinc ion binding"/>
    <property type="evidence" value="ECO:0007669"/>
    <property type="project" value="UniProtKB-KW"/>
</dbReference>
<dbReference type="InterPro" id="IPR036236">
    <property type="entry name" value="Znf_C2H2_sf"/>
</dbReference>
<dbReference type="FunFam" id="3.30.160.60:FF:002343">
    <property type="entry name" value="Zinc finger protein 33A"/>
    <property type="match status" value="1"/>
</dbReference>
<dbReference type="GO" id="GO:0005634">
    <property type="term" value="C:nucleus"/>
    <property type="evidence" value="ECO:0007669"/>
    <property type="project" value="UniProtKB-SubCell"/>
</dbReference>
<name>A0A7K5AEB3_9AVES</name>
<dbReference type="InterPro" id="IPR013087">
    <property type="entry name" value="Znf_C2H2_type"/>
</dbReference>
<dbReference type="SMART" id="SM00355">
    <property type="entry name" value="ZnF_C2H2"/>
    <property type="match status" value="1"/>
</dbReference>
<feature type="domain" description="C2H2-type" evidence="8">
    <location>
        <begin position="1"/>
        <end position="20"/>
    </location>
</feature>
<proteinExistence type="predicted"/>
<dbReference type="EMBL" id="VYZI01002344">
    <property type="protein sequence ID" value="NWR81939.1"/>
    <property type="molecule type" value="Genomic_DNA"/>
</dbReference>
<evidence type="ECO:0000256" key="6">
    <source>
        <dbReference type="ARBA" id="ARBA00023242"/>
    </source>
</evidence>
<dbReference type="Gene3D" id="3.30.160.60">
    <property type="entry name" value="Classic Zinc Finger"/>
    <property type="match status" value="3"/>
</dbReference>
<dbReference type="PANTHER" id="PTHR23226">
    <property type="entry name" value="ZINC FINGER AND SCAN DOMAIN-CONTAINING"/>
    <property type="match status" value="1"/>
</dbReference>
<organism evidence="9 10">
    <name type="scientific">Centropus unirufus</name>
    <dbReference type="NCBI Taxonomy" id="1118519"/>
    <lineage>
        <taxon>Eukaryota</taxon>
        <taxon>Metazoa</taxon>
        <taxon>Chordata</taxon>
        <taxon>Craniata</taxon>
        <taxon>Vertebrata</taxon>
        <taxon>Euteleostomi</taxon>
        <taxon>Archelosauria</taxon>
        <taxon>Archosauria</taxon>
        <taxon>Dinosauria</taxon>
        <taxon>Saurischia</taxon>
        <taxon>Theropoda</taxon>
        <taxon>Coelurosauria</taxon>
        <taxon>Aves</taxon>
        <taxon>Neognathae</taxon>
        <taxon>Neoaves</taxon>
        <taxon>Otidimorphae</taxon>
        <taxon>Cuculiformes</taxon>
        <taxon>Centropidae</taxon>
        <taxon>Centropus</taxon>
    </lineage>
</organism>
<dbReference type="Pfam" id="PF00096">
    <property type="entry name" value="zf-C2H2"/>
    <property type="match status" value="1"/>
</dbReference>
<keyword evidence="10" id="KW-1185">Reference proteome</keyword>
<evidence type="ECO:0000256" key="7">
    <source>
        <dbReference type="PROSITE-ProRule" id="PRU00042"/>
    </source>
</evidence>
<feature type="domain" description="C2H2-type" evidence="8">
    <location>
        <begin position="21"/>
        <end position="48"/>
    </location>
</feature>
<keyword evidence="4 7" id="KW-0863">Zinc-finger</keyword>
<evidence type="ECO:0000256" key="4">
    <source>
        <dbReference type="ARBA" id="ARBA00022771"/>
    </source>
</evidence>
<comment type="subcellular location">
    <subcellularLocation>
        <location evidence="1">Nucleus</location>
    </subcellularLocation>
</comment>
<dbReference type="PROSITE" id="PS00028">
    <property type="entry name" value="ZINC_FINGER_C2H2_1"/>
    <property type="match status" value="1"/>
</dbReference>
<keyword evidence="5" id="KW-0862">Zinc</keyword>
<evidence type="ECO:0000313" key="10">
    <source>
        <dbReference type="Proteomes" id="UP000517892"/>
    </source>
</evidence>
<sequence>SFGYRSSLISHQRMHTGERPFPCAQCGKGFSQKWSLIKHQRIHTGECPYPCTQCGK</sequence>
<dbReference type="OrthoDB" id="9439903at2759"/>
<comment type="caution">
    <text evidence="9">The sequence shown here is derived from an EMBL/GenBank/DDBJ whole genome shotgun (WGS) entry which is preliminary data.</text>
</comment>
<dbReference type="AlphaFoldDB" id="A0A7K5AEB3"/>
<dbReference type="GO" id="GO:0000981">
    <property type="term" value="F:DNA-binding transcription factor activity, RNA polymerase II-specific"/>
    <property type="evidence" value="ECO:0007669"/>
    <property type="project" value="TreeGrafter"/>
</dbReference>
<dbReference type="PROSITE" id="PS50157">
    <property type="entry name" value="ZINC_FINGER_C2H2_2"/>
    <property type="match status" value="2"/>
</dbReference>
<keyword evidence="6" id="KW-0539">Nucleus</keyword>
<dbReference type="Proteomes" id="UP000517892">
    <property type="component" value="Unassembled WGS sequence"/>
</dbReference>
<dbReference type="SUPFAM" id="SSF57667">
    <property type="entry name" value="beta-beta-alpha zinc fingers"/>
    <property type="match status" value="1"/>
</dbReference>
<evidence type="ECO:0000256" key="5">
    <source>
        <dbReference type="ARBA" id="ARBA00022833"/>
    </source>
</evidence>
<feature type="non-terminal residue" evidence="9">
    <location>
        <position position="56"/>
    </location>
</feature>
<evidence type="ECO:0000256" key="3">
    <source>
        <dbReference type="ARBA" id="ARBA00022737"/>
    </source>
</evidence>
<keyword evidence="3" id="KW-0677">Repeat</keyword>
<keyword evidence="2" id="KW-0479">Metal-binding</keyword>
<evidence type="ECO:0000256" key="2">
    <source>
        <dbReference type="ARBA" id="ARBA00022723"/>
    </source>
</evidence>
<evidence type="ECO:0000259" key="8">
    <source>
        <dbReference type="PROSITE" id="PS50157"/>
    </source>
</evidence>
<evidence type="ECO:0000313" key="9">
    <source>
        <dbReference type="EMBL" id="NWR81939.1"/>
    </source>
</evidence>
<reference evidence="9 10" key="1">
    <citation type="submission" date="2019-09" db="EMBL/GenBank/DDBJ databases">
        <title>Bird 10,000 Genomes (B10K) Project - Family phase.</title>
        <authorList>
            <person name="Zhang G."/>
        </authorList>
    </citation>
    <scope>NUCLEOTIDE SEQUENCE [LARGE SCALE GENOMIC DNA]</scope>
    <source>
        <strain evidence="9">B10K-DU-017-25</strain>
        <tissue evidence="9">Mixed tissue sample</tissue>
    </source>
</reference>
<feature type="non-terminal residue" evidence="9">
    <location>
        <position position="1"/>
    </location>
</feature>